<reference evidence="9" key="1">
    <citation type="submission" date="2019-11" db="EMBL/GenBank/DDBJ databases">
        <authorList>
            <person name="Feng L."/>
        </authorList>
    </citation>
    <scope>NUCLEOTIDE SEQUENCE</scope>
    <source>
        <strain evidence="9">IbartlettiiLFYP30</strain>
    </source>
</reference>
<dbReference type="RefSeq" id="WP_024037616.1">
    <property type="nucleotide sequence ID" value="NZ_CACRUE010000012.1"/>
</dbReference>
<dbReference type="PROSITE" id="PS50893">
    <property type="entry name" value="ABC_TRANSPORTER_2"/>
    <property type="match status" value="1"/>
</dbReference>
<sequence>MQILIFEPHRGCKKVLLKKETPKINLGKTVRDGYEHIQLNSDFLPDYVGIIIYHEGKFYFRNYGKINIFVDNKRLEDSSVAMRLVHGSMIKIQYSENKNVYIGCIEGELDNKWKVFKPETNEVLDIQKDKKGYVIRNANDIIFHGRKINARYFLPKDGDIFMHDNRIFYSMKNNLYFDVLKNTNLQQKQIVINKQKQYQPQHPQPINKRRPAISMEHVTRYDKKKKWYRLKDVNLTINSGRLVAIMGVSGAGKSTLFDAILKRLKLDEGTIKIDGDELGHVPQFSVLRKGNTVQETMEFYASKKLKKYNKEDRMQKIDDLLDKLNLSLFKQSLVGRLSGGQSRRLDIAVQLLNEPRVILMDEPDSGLDIKSCRELYEILARLVADKNSTILVITHNTHMACKYPYIDDLLFMASQGRICFYGQKEDALNYFNINDLDDIYNAVENNQDYFVKKYNNLVNRRV</sequence>
<dbReference type="PANTHER" id="PTHR48041:SF139">
    <property type="entry name" value="PROTEIN SCARLET"/>
    <property type="match status" value="1"/>
</dbReference>
<keyword evidence="5 9" id="KW-0067">ATP-binding</keyword>
<protein>
    <submittedName>
        <fullName evidence="9">ABC transporter ATP-binding/permease protein</fullName>
        <ecNumber evidence="9">3.6.3.-</ecNumber>
    </submittedName>
</protein>
<dbReference type="Gene3D" id="3.40.50.300">
    <property type="entry name" value="P-loop containing nucleotide triphosphate hydrolases"/>
    <property type="match status" value="1"/>
</dbReference>
<dbReference type="SUPFAM" id="SSF52540">
    <property type="entry name" value="P-loop containing nucleoside triphosphate hydrolases"/>
    <property type="match status" value="1"/>
</dbReference>
<evidence type="ECO:0000256" key="7">
    <source>
        <dbReference type="ARBA" id="ARBA00023136"/>
    </source>
</evidence>
<evidence type="ECO:0000256" key="3">
    <source>
        <dbReference type="ARBA" id="ARBA00022692"/>
    </source>
</evidence>
<dbReference type="InterPro" id="IPR050352">
    <property type="entry name" value="ABCG_transporters"/>
</dbReference>
<evidence type="ECO:0000256" key="1">
    <source>
        <dbReference type="ARBA" id="ARBA00004141"/>
    </source>
</evidence>
<dbReference type="AlphaFoldDB" id="A0A6N2ZGU8"/>
<keyword evidence="2" id="KW-0813">Transport</keyword>
<name>A0A6N2ZGU8_9FIRM</name>
<keyword evidence="4" id="KW-0547">Nucleotide-binding</keyword>
<gene>
    <name evidence="9" type="ORF">IBLFYP30_00085</name>
</gene>
<dbReference type="GO" id="GO:0016020">
    <property type="term" value="C:membrane"/>
    <property type="evidence" value="ECO:0007669"/>
    <property type="project" value="UniProtKB-SubCell"/>
</dbReference>
<feature type="domain" description="ABC transporter" evidence="8">
    <location>
        <begin position="213"/>
        <end position="440"/>
    </location>
</feature>
<evidence type="ECO:0000313" key="9">
    <source>
        <dbReference type="EMBL" id="VYT78775.1"/>
    </source>
</evidence>
<evidence type="ECO:0000259" key="8">
    <source>
        <dbReference type="PROSITE" id="PS50893"/>
    </source>
</evidence>
<dbReference type="EC" id="3.6.3.-" evidence="9"/>
<proteinExistence type="predicted"/>
<dbReference type="GO" id="GO:0042626">
    <property type="term" value="F:ATPase-coupled transmembrane transporter activity"/>
    <property type="evidence" value="ECO:0007669"/>
    <property type="project" value="TreeGrafter"/>
</dbReference>
<evidence type="ECO:0000256" key="4">
    <source>
        <dbReference type="ARBA" id="ARBA00022741"/>
    </source>
</evidence>
<dbReference type="GO" id="GO:0005524">
    <property type="term" value="F:ATP binding"/>
    <property type="evidence" value="ECO:0007669"/>
    <property type="project" value="UniProtKB-KW"/>
</dbReference>
<evidence type="ECO:0000256" key="2">
    <source>
        <dbReference type="ARBA" id="ARBA00022448"/>
    </source>
</evidence>
<evidence type="ECO:0000256" key="5">
    <source>
        <dbReference type="ARBA" id="ARBA00022840"/>
    </source>
</evidence>
<dbReference type="SMART" id="SM00382">
    <property type="entry name" value="AAA"/>
    <property type="match status" value="1"/>
</dbReference>
<dbReference type="InterPro" id="IPR017871">
    <property type="entry name" value="ABC_transporter-like_CS"/>
</dbReference>
<keyword evidence="6" id="KW-1133">Transmembrane helix</keyword>
<comment type="subcellular location">
    <subcellularLocation>
        <location evidence="1">Membrane</location>
        <topology evidence="1">Multi-pass membrane protein</topology>
    </subcellularLocation>
</comment>
<dbReference type="Pfam" id="PF00005">
    <property type="entry name" value="ABC_tran"/>
    <property type="match status" value="1"/>
</dbReference>
<dbReference type="InterPro" id="IPR027417">
    <property type="entry name" value="P-loop_NTPase"/>
</dbReference>
<dbReference type="InterPro" id="IPR003593">
    <property type="entry name" value="AAA+_ATPase"/>
</dbReference>
<dbReference type="PANTHER" id="PTHR48041">
    <property type="entry name" value="ABC TRANSPORTER G FAMILY MEMBER 28"/>
    <property type="match status" value="1"/>
</dbReference>
<dbReference type="InterPro" id="IPR003439">
    <property type="entry name" value="ABC_transporter-like_ATP-bd"/>
</dbReference>
<keyword evidence="3" id="KW-0812">Transmembrane</keyword>
<dbReference type="GO" id="GO:0016887">
    <property type="term" value="F:ATP hydrolysis activity"/>
    <property type="evidence" value="ECO:0007669"/>
    <property type="project" value="InterPro"/>
</dbReference>
<evidence type="ECO:0000256" key="6">
    <source>
        <dbReference type="ARBA" id="ARBA00022989"/>
    </source>
</evidence>
<dbReference type="EMBL" id="CACRUE010000012">
    <property type="protein sequence ID" value="VYT78775.1"/>
    <property type="molecule type" value="Genomic_DNA"/>
</dbReference>
<dbReference type="PROSITE" id="PS00211">
    <property type="entry name" value="ABC_TRANSPORTER_1"/>
    <property type="match status" value="1"/>
</dbReference>
<keyword evidence="9" id="KW-0378">Hydrolase</keyword>
<organism evidence="9">
    <name type="scientific">Intestinibacter bartlettii</name>
    <dbReference type="NCBI Taxonomy" id="261299"/>
    <lineage>
        <taxon>Bacteria</taxon>
        <taxon>Bacillati</taxon>
        <taxon>Bacillota</taxon>
        <taxon>Clostridia</taxon>
        <taxon>Peptostreptococcales</taxon>
        <taxon>Peptostreptococcaceae</taxon>
        <taxon>Intestinibacter</taxon>
    </lineage>
</organism>
<keyword evidence="7" id="KW-0472">Membrane</keyword>
<accession>A0A6N2ZGU8</accession>